<feature type="transmembrane region" description="Helical" evidence="17">
    <location>
        <begin position="200"/>
        <end position="219"/>
    </location>
</feature>
<feature type="compositionally biased region" description="Basic and acidic residues" evidence="16">
    <location>
        <begin position="63"/>
        <end position="76"/>
    </location>
</feature>
<keyword evidence="7 17" id="KW-1133">Transmembrane helix</keyword>
<dbReference type="InterPro" id="IPR018490">
    <property type="entry name" value="cNMP-bd_dom_sf"/>
</dbReference>
<dbReference type="PROSITE" id="PS00888">
    <property type="entry name" value="CNMP_BINDING_1"/>
    <property type="match status" value="1"/>
</dbReference>
<organism evidence="19 20">
    <name type="scientific">Turnix velox</name>
    <name type="common">Little buttonquail</name>
    <dbReference type="NCBI Taxonomy" id="2529409"/>
    <lineage>
        <taxon>Eukaryota</taxon>
        <taxon>Metazoa</taxon>
        <taxon>Chordata</taxon>
        <taxon>Craniata</taxon>
        <taxon>Vertebrata</taxon>
        <taxon>Euteleostomi</taxon>
        <taxon>Archelosauria</taxon>
        <taxon>Archosauria</taxon>
        <taxon>Dinosauria</taxon>
        <taxon>Saurischia</taxon>
        <taxon>Theropoda</taxon>
        <taxon>Coelurosauria</taxon>
        <taxon>Aves</taxon>
        <taxon>Neognathae</taxon>
        <taxon>Neoaves</taxon>
        <taxon>Charadriiformes</taxon>
        <taxon>Turnicidae</taxon>
        <taxon>Turnix</taxon>
    </lineage>
</organism>
<dbReference type="SUPFAM" id="SSF51206">
    <property type="entry name" value="cAMP-binding domain-like"/>
    <property type="match status" value="1"/>
</dbReference>
<feature type="region of interest" description="Disordered" evidence="16">
    <location>
        <begin position="628"/>
        <end position="712"/>
    </location>
</feature>
<evidence type="ECO:0000259" key="18">
    <source>
        <dbReference type="PROSITE" id="PS50042"/>
    </source>
</evidence>
<evidence type="ECO:0000313" key="20">
    <source>
        <dbReference type="Proteomes" id="UP000582182"/>
    </source>
</evidence>
<dbReference type="PANTHER" id="PTHR45638">
    <property type="entry name" value="CYCLIC NUCLEOTIDE-GATED CATION CHANNEL SUBUNIT A"/>
    <property type="match status" value="1"/>
</dbReference>
<evidence type="ECO:0000256" key="4">
    <source>
        <dbReference type="ARBA" id="ARBA00022606"/>
    </source>
</evidence>
<evidence type="ECO:0000256" key="6">
    <source>
        <dbReference type="ARBA" id="ARBA00022741"/>
    </source>
</evidence>
<feature type="compositionally biased region" description="Low complexity" evidence="16">
    <location>
        <begin position="644"/>
        <end position="660"/>
    </location>
</feature>
<dbReference type="Proteomes" id="UP000582182">
    <property type="component" value="Unassembled WGS sequence"/>
</dbReference>
<keyword evidence="13" id="KW-0844">Vision</keyword>
<dbReference type="SUPFAM" id="SSF81324">
    <property type="entry name" value="Voltage-gated potassium channels"/>
    <property type="match status" value="1"/>
</dbReference>
<feature type="transmembrane region" description="Helical" evidence="17">
    <location>
        <begin position="118"/>
        <end position="138"/>
    </location>
</feature>
<dbReference type="EMBL" id="VZTY01031415">
    <property type="protein sequence ID" value="NXU58243.1"/>
    <property type="molecule type" value="Genomic_DNA"/>
</dbReference>
<evidence type="ECO:0000256" key="12">
    <source>
        <dbReference type="ARBA" id="ARBA00023303"/>
    </source>
</evidence>
<comment type="catalytic activity">
    <reaction evidence="15">
        <text>Na(+)(in) = Na(+)(out)</text>
        <dbReference type="Rhea" id="RHEA:34963"/>
        <dbReference type="ChEBI" id="CHEBI:29101"/>
    </reaction>
</comment>
<dbReference type="FunFam" id="1.10.287.630:FF:000001">
    <property type="entry name" value="Cyclic nucleotide-gated channel alpha 3"/>
    <property type="match status" value="1"/>
</dbReference>
<evidence type="ECO:0000256" key="10">
    <source>
        <dbReference type="ARBA" id="ARBA00023136"/>
    </source>
</evidence>
<evidence type="ECO:0000256" key="11">
    <source>
        <dbReference type="ARBA" id="ARBA00023286"/>
    </source>
</evidence>
<dbReference type="FunFam" id="1.10.287.70:FF:000072">
    <property type="entry name" value="Cyclic nucleotide gated channel beta 3"/>
    <property type="match status" value="1"/>
</dbReference>
<proteinExistence type="predicted"/>
<dbReference type="CDD" id="cd00038">
    <property type="entry name" value="CAP_ED"/>
    <property type="match status" value="1"/>
</dbReference>
<dbReference type="Pfam" id="PF00520">
    <property type="entry name" value="Ion_trans"/>
    <property type="match status" value="1"/>
</dbReference>
<evidence type="ECO:0000256" key="8">
    <source>
        <dbReference type="ARBA" id="ARBA00022992"/>
    </source>
</evidence>
<evidence type="ECO:0000256" key="9">
    <source>
        <dbReference type="ARBA" id="ARBA00023065"/>
    </source>
</evidence>
<dbReference type="FunFam" id="2.60.120.10:FF:000020">
    <property type="entry name" value="Cyclic nucleotide-gated channel beta 3"/>
    <property type="match status" value="1"/>
</dbReference>
<comment type="catalytic activity">
    <reaction evidence="14">
        <text>K(+)(in) = K(+)(out)</text>
        <dbReference type="Rhea" id="RHEA:29463"/>
        <dbReference type="ChEBI" id="CHEBI:29103"/>
    </reaction>
</comment>
<dbReference type="Gene3D" id="1.10.287.630">
    <property type="entry name" value="Helix hairpin bin"/>
    <property type="match status" value="1"/>
</dbReference>
<dbReference type="PROSITE" id="PS00889">
    <property type="entry name" value="CNMP_BINDING_2"/>
    <property type="match status" value="1"/>
</dbReference>
<evidence type="ECO:0000256" key="16">
    <source>
        <dbReference type="SAM" id="MobiDB-lite"/>
    </source>
</evidence>
<evidence type="ECO:0000256" key="15">
    <source>
        <dbReference type="ARBA" id="ARBA00036239"/>
    </source>
</evidence>
<feature type="domain" description="Cyclic nucleotide-binding" evidence="18">
    <location>
        <begin position="424"/>
        <end position="528"/>
    </location>
</feature>
<dbReference type="GO" id="GO:0007601">
    <property type="term" value="P:visual perception"/>
    <property type="evidence" value="ECO:0007669"/>
    <property type="project" value="UniProtKB-KW"/>
</dbReference>
<dbReference type="AlphaFoldDB" id="A0A7L3LXD6"/>
<dbReference type="InterPro" id="IPR000595">
    <property type="entry name" value="cNMP-bd_dom"/>
</dbReference>
<keyword evidence="20" id="KW-1185">Reference proteome</keyword>
<keyword evidence="2" id="KW-0813">Transport</keyword>
<dbReference type="SMART" id="SM00100">
    <property type="entry name" value="cNMP"/>
    <property type="match status" value="1"/>
</dbReference>
<protein>
    <submittedName>
        <fullName evidence="19">CNGB3 protein</fullName>
    </submittedName>
</protein>
<dbReference type="GO" id="GO:0017071">
    <property type="term" value="C:intracellular cyclic nucleotide activated cation channel complex"/>
    <property type="evidence" value="ECO:0007669"/>
    <property type="project" value="TreeGrafter"/>
</dbReference>
<evidence type="ECO:0000256" key="3">
    <source>
        <dbReference type="ARBA" id="ARBA00022535"/>
    </source>
</evidence>
<feature type="compositionally biased region" description="Polar residues" evidence="16">
    <location>
        <begin position="680"/>
        <end position="692"/>
    </location>
</feature>
<accession>A0A7L3LXD6</accession>
<evidence type="ECO:0000256" key="1">
    <source>
        <dbReference type="ARBA" id="ARBA00004141"/>
    </source>
</evidence>
<dbReference type="Pfam" id="PF00027">
    <property type="entry name" value="cNMP_binding"/>
    <property type="match status" value="1"/>
</dbReference>
<comment type="caution">
    <text evidence="19">The sequence shown here is derived from an EMBL/GenBank/DDBJ whole genome shotgun (WGS) entry which is preliminary data.</text>
</comment>
<feature type="transmembrane region" description="Helical" evidence="17">
    <location>
        <begin position="317"/>
        <end position="338"/>
    </location>
</feature>
<dbReference type="Gene3D" id="1.10.287.70">
    <property type="match status" value="1"/>
</dbReference>
<feature type="region of interest" description="Disordered" evidence="16">
    <location>
        <begin position="36"/>
        <end position="76"/>
    </location>
</feature>
<evidence type="ECO:0000256" key="2">
    <source>
        <dbReference type="ARBA" id="ARBA00022448"/>
    </source>
</evidence>
<feature type="compositionally biased region" description="Basic and acidic residues" evidence="16">
    <location>
        <begin position="700"/>
        <end position="712"/>
    </location>
</feature>
<dbReference type="GO" id="GO:0001750">
    <property type="term" value="C:photoreceptor outer segment"/>
    <property type="evidence" value="ECO:0007669"/>
    <property type="project" value="TreeGrafter"/>
</dbReference>
<sequence>NSAQKPAPSGFKTNEYADAQLQEIVRKMRERATVYKEKLKDPVLSSPEGSPTASPAKKPPPPPKEEKKEEKKEDVEAKPEEEHYCDMLCCKFKKPPLKKYMEYLQLPDSIDSYTDRRYVAWLMLVTVAYNWNCWFIPLRFVFPYQTPSNTIYWFTIDIICDICYLCDLLIFQPRVQFLRGGDIISDRVEMKKFYHSTMKFRLDVISVLPFEVLYFFFGFNPAFRANRMLKHNTFFEFNDRLEAILDKAYIYRVIRTTGYLLFILHINACVYYWASDYEGLGSTRWVYDGKGNMYLRCYYWAVRTLITIGGLPEPQTLFEIVFQLLNFFLGVFVFSSLIGQMRDVIGAATAGQNYYRSCMDNTVSYMNTYSIPKLVQNRVRTWYEYTWDSQGMLDESELLEQMPTKMQLAIAIDVNFAIVNKVDLFKGCDTQMIYDMLLRLKSIVYLPGDFVCKKGEIGREMYIIKQGEVQVLGGPDGTKVLVTLRAGAVFGEISLLAAGGGNRRTANVVAHGFANLFILDKKTLNEILVHYPDSEKLLMKKAKVLLKEKGKPAPGPPVQQPRGLASLFGQKPETPKLFKAMLGGRGKDGLARLLQLKREQDIQVMPQTTEQIIPGAEDENVALLQSTAQTTPDKPTLEKPPEEPVASSAPPTQKQAAPPAQKEEPNGAAKPKPHAAMHRGTTNESLIISMTPSPTPGEGEILKVEAKQKKQN</sequence>
<evidence type="ECO:0000256" key="14">
    <source>
        <dbReference type="ARBA" id="ARBA00034430"/>
    </source>
</evidence>
<dbReference type="PROSITE" id="PS50042">
    <property type="entry name" value="CNMP_BINDING_3"/>
    <property type="match status" value="1"/>
</dbReference>
<keyword evidence="4" id="KW-0716">Sensory transduction</keyword>
<comment type="subcellular location">
    <subcellularLocation>
        <location evidence="1">Membrane</location>
        <topology evidence="1">Multi-pass membrane protein</topology>
    </subcellularLocation>
</comment>
<evidence type="ECO:0000256" key="17">
    <source>
        <dbReference type="SAM" id="Phobius"/>
    </source>
</evidence>
<dbReference type="InterPro" id="IPR050866">
    <property type="entry name" value="CNG_cation_channel"/>
</dbReference>
<dbReference type="InterPro" id="IPR014710">
    <property type="entry name" value="RmlC-like_jellyroll"/>
</dbReference>
<keyword evidence="12" id="KW-0407">Ion channel</keyword>
<gene>
    <name evidence="19" type="primary">Cngb3</name>
    <name evidence="19" type="ORF">TURVEL_R08798</name>
</gene>
<evidence type="ECO:0000256" key="13">
    <source>
        <dbReference type="ARBA" id="ARBA00023305"/>
    </source>
</evidence>
<name>A0A7L3LXD6_9CHAR</name>
<evidence type="ECO:0000256" key="7">
    <source>
        <dbReference type="ARBA" id="ARBA00022989"/>
    </source>
</evidence>
<keyword evidence="6" id="KW-0547">Nucleotide-binding</keyword>
<dbReference type="GO" id="GO:0005223">
    <property type="term" value="F:intracellularly cGMP-activated cation channel activity"/>
    <property type="evidence" value="ECO:0007669"/>
    <property type="project" value="TreeGrafter"/>
</dbReference>
<keyword evidence="9" id="KW-0406">Ion transport</keyword>
<keyword evidence="10 17" id="KW-0472">Membrane</keyword>
<dbReference type="PANTHER" id="PTHR45638:SF8">
    <property type="entry name" value="CYCLIC NUCLEOTIDE-GATED CATION CHANNEL BETA-3"/>
    <property type="match status" value="1"/>
</dbReference>
<dbReference type="Gene3D" id="2.60.120.10">
    <property type="entry name" value="Jelly Rolls"/>
    <property type="match status" value="1"/>
</dbReference>
<dbReference type="GO" id="GO:0030553">
    <property type="term" value="F:cGMP binding"/>
    <property type="evidence" value="ECO:0007669"/>
    <property type="project" value="UniProtKB-KW"/>
</dbReference>
<keyword evidence="5 17" id="KW-0812">Transmembrane</keyword>
<evidence type="ECO:0000313" key="19">
    <source>
        <dbReference type="EMBL" id="NXU58243.1"/>
    </source>
</evidence>
<dbReference type="InterPro" id="IPR005821">
    <property type="entry name" value="Ion_trans_dom"/>
</dbReference>
<dbReference type="OrthoDB" id="421226at2759"/>
<dbReference type="GO" id="GO:0044877">
    <property type="term" value="F:protein-containing complex binding"/>
    <property type="evidence" value="ECO:0007669"/>
    <property type="project" value="TreeGrafter"/>
</dbReference>
<dbReference type="InterPro" id="IPR018488">
    <property type="entry name" value="cNMP-bd_CS"/>
</dbReference>
<dbReference type="GO" id="GO:0005222">
    <property type="term" value="F:intracellularly cAMP-activated cation channel activity"/>
    <property type="evidence" value="ECO:0007669"/>
    <property type="project" value="TreeGrafter"/>
</dbReference>
<feature type="transmembrane region" description="Helical" evidence="17">
    <location>
        <begin position="150"/>
        <end position="171"/>
    </location>
</feature>
<feature type="non-terminal residue" evidence="19">
    <location>
        <position position="1"/>
    </location>
</feature>
<reference evidence="19 20" key="1">
    <citation type="submission" date="2019-09" db="EMBL/GenBank/DDBJ databases">
        <title>Bird 10,000 Genomes (B10K) Project - Family phase.</title>
        <authorList>
            <person name="Zhang G."/>
        </authorList>
    </citation>
    <scope>NUCLEOTIDE SEQUENCE [LARGE SCALE GENOMIC DNA]</scope>
    <source>
        <strain evidence="19">B10K-DU-029-46</strain>
    </source>
</reference>
<feature type="transmembrane region" description="Helical" evidence="17">
    <location>
        <begin position="249"/>
        <end position="273"/>
    </location>
</feature>
<keyword evidence="11" id="KW-1071">Ligand-gated ion channel</keyword>
<keyword evidence="3" id="KW-0140">cGMP</keyword>
<evidence type="ECO:0000256" key="5">
    <source>
        <dbReference type="ARBA" id="ARBA00022692"/>
    </source>
</evidence>
<feature type="non-terminal residue" evidence="19">
    <location>
        <position position="712"/>
    </location>
</feature>
<keyword evidence="8" id="KW-0142">cGMP-binding</keyword>
<dbReference type="GO" id="GO:0005886">
    <property type="term" value="C:plasma membrane"/>
    <property type="evidence" value="ECO:0007669"/>
    <property type="project" value="TreeGrafter"/>
</dbReference>